<dbReference type="HOGENOM" id="CLU_2169696_0_0_11"/>
<dbReference type="OrthoDB" id="4336565at2"/>
<dbReference type="PROSITE" id="PS51257">
    <property type="entry name" value="PROKAR_LIPOPROTEIN"/>
    <property type="match status" value="1"/>
</dbReference>
<gene>
    <name evidence="2" type="ordered locus">Sros_5317</name>
</gene>
<dbReference type="RefSeq" id="WP_012891819.1">
    <property type="nucleotide sequence ID" value="NC_013595.1"/>
</dbReference>
<evidence type="ECO:0000313" key="2">
    <source>
        <dbReference type="EMBL" id="ACZ88082.1"/>
    </source>
</evidence>
<evidence type="ECO:0000313" key="3">
    <source>
        <dbReference type="Proteomes" id="UP000002029"/>
    </source>
</evidence>
<dbReference type="PROSITE" id="PS51318">
    <property type="entry name" value="TAT"/>
    <property type="match status" value="1"/>
</dbReference>
<evidence type="ECO:0000256" key="1">
    <source>
        <dbReference type="SAM" id="SignalP"/>
    </source>
</evidence>
<protein>
    <submittedName>
        <fullName evidence="2">Uncharacterized protein</fullName>
    </submittedName>
</protein>
<dbReference type="Proteomes" id="UP000002029">
    <property type="component" value="Chromosome"/>
</dbReference>
<feature type="signal peptide" evidence="1">
    <location>
        <begin position="1"/>
        <end position="28"/>
    </location>
</feature>
<accession>D2BC59</accession>
<dbReference type="AlphaFoldDB" id="D2BC59"/>
<dbReference type="EMBL" id="CP001814">
    <property type="protein sequence ID" value="ACZ88082.1"/>
    <property type="molecule type" value="Genomic_DNA"/>
</dbReference>
<keyword evidence="3" id="KW-1185">Reference proteome</keyword>
<feature type="chain" id="PRO_5039376129" evidence="1">
    <location>
        <begin position="29"/>
        <end position="109"/>
    </location>
</feature>
<proteinExistence type="predicted"/>
<organism evidence="2 3">
    <name type="scientific">Streptosporangium roseum (strain ATCC 12428 / DSM 43021 / JCM 3005 / KCTC 9067 / NCIMB 10171 / NRRL 2505 / NI 9100)</name>
    <dbReference type="NCBI Taxonomy" id="479432"/>
    <lineage>
        <taxon>Bacteria</taxon>
        <taxon>Bacillati</taxon>
        <taxon>Actinomycetota</taxon>
        <taxon>Actinomycetes</taxon>
        <taxon>Streptosporangiales</taxon>
        <taxon>Streptosporangiaceae</taxon>
        <taxon>Streptosporangium</taxon>
    </lineage>
</organism>
<dbReference type="KEGG" id="sro:Sros_5317"/>
<dbReference type="eggNOG" id="ENOG5033NNQ">
    <property type="taxonomic scope" value="Bacteria"/>
</dbReference>
<name>D2BC59_STRRD</name>
<reference evidence="2 3" key="1">
    <citation type="journal article" date="2010" name="Stand. Genomic Sci.">
        <title>Complete genome sequence of Streptosporangium roseum type strain (NI 9100).</title>
        <authorList>
            <person name="Nolan M."/>
            <person name="Sikorski J."/>
            <person name="Jando M."/>
            <person name="Lucas S."/>
            <person name="Lapidus A."/>
            <person name="Glavina Del Rio T."/>
            <person name="Chen F."/>
            <person name="Tice H."/>
            <person name="Pitluck S."/>
            <person name="Cheng J.F."/>
            <person name="Chertkov O."/>
            <person name="Sims D."/>
            <person name="Meincke L."/>
            <person name="Brettin T."/>
            <person name="Han C."/>
            <person name="Detter J.C."/>
            <person name="Bruce D."/>
            <person name="Goodwin L."/>
            <person name="Land M."/>
            <person name="Hauser L."/>
            <person name="Chang Y.J."/>
            <person name="Jeffries C.D."/>
            <person name="Ivanova N."/>
            <person name="Mavromatis K."/>
            <person name="Mikhailova N."/>
            <person name="Chen A."/>
            <person name="Palaniappan K."/>
            <person name="Chain P."/>
            <person name="Rohde M."/>
            <person name="Goker M."/>
            <person name="Bristow J."/>
            <person name="Eisen J.A."/>
            <person name="Markowitz V."/>
            <person name="Hugenholtz P."/>
            <person name="Kyrpides N.C."/>
            <person name="Klenk H.P."/>
        </authorList>
    </citation>
    <scope>NUCLEOTIDE SEQUENCE [LARGE SCALE GENOMIC DNA]</scope>
    <source>
        <strain evidence="3">ATCC 12428 / DSM 43021 / JCM 3005 / NI 9100</strain>
    </source>
</reference>
<dbReference type="InterPro" id="IPR006311">
    <property type="entry name" value="TAT_signal"/>
</dbReference>
<sequence length="109" mass="11689">MNLRRWGALGTAAVSLAGAMVVTGGATAAHAITGCTWGTIWINGPAGAELPTTARGHSHKTGNHYVKYTNYNPDSRKYVWQWYADNSGGNDGDTKDTFYGYSACSNTPW</sequence>
<keyword evidence="1" id="KW-0732">Signal</keyword>